<evidence type="ECO:0008006" key="18">
    <source>
        <dbReference type="Google" id="ProtNLM"/>
    </source>
</evidence>
<evidence type="ECO:0000313" key="16">
    <source>
        <dbReference type="EMBL" id="KGF46760.1"/>
    </source>
</evidence>
<evidence type="ECO:0000256" key="11">
    <source>
        <dbReference type="SAM" id="Coils"/>
    </source>
</evidence>
<dbReference type="SUPFAM" id="SSF54523">
    <property type="entry name" value="Pili subunits"/>
    <property type="match status" value="1"/>
</dbReference>
<proteinExistence type="inferred from homology"/>
<protein>
    <recommendedName>
        <fullName evidence="18">Hep/Hag repeat protein</fullName>
    </recommendedName>
</protein>
<dbReference type="GO" id="GO:0009986">
    <property type="term" value="C:cell surface"/>
    <property type="evidence" value="ECO:0007669"/>
    <property type="project" value="UniProtKB-SubCell"/>
</dbReference>
<keyword evidence="7 12" id="KW-0732">Signal</keyword>
<dbReference type="Gene3D" id="2.150.10.10">
    <property type="entry name" value="Serralysin-like metalloprotease, C-terminal"/>
    <property type="match status" value="3"/>
</dbReference>
<organism evidence="16 17">
    <name type="scientific">Veillonella montpellierensis DNF00314</name>
    <dbReference type="NCBI Taxonomy" id="1401067"/>
    <lineage>
        <taxon>Bacteria</taxon>
        <taxon>Bacillati</taxon>
        <taxon>Bacillota</taxon>
        <taxon>Negativicutes</taxon>
        <taxon>Veillonellales</taxon>
        <taxon>Veillonellaceae</taxon>
        <taxon>Veillonella</taxon>
    </lineage>
</organism>
<evidence type="ECO:0000256" key="7">
    <source>
        <dbReference type="ARBA" id="ARBA00022729"/>
    </source>
</evidence>
<evidence type="ECO:0000256" key="9">
    <source>
        <dbReference type="ARBA" id="ARBA00023136"/>
    </source>
</evidence>
<feature type="domain" description="Trimeric autotransporter adhesin YadA-like C-terminal membrane anchor" evidence="13">
    <location>
        <begin position="441"/>
        <end position="494"/>
    </location>
</feature>
<dbReference type="InterPro" id="IPR008640">
    <property type="entry name" value="Adhesin_Head_dom"/>
</dbReference>
<feature type="signal peptide" evidence="12">
    <location>
        <begin position="1"/>
        <end position="25"/>
    </location>
</feature>
<evidence type="ECO:0000259" key="13">
    <source>
        <dbReference type="Pfam" id="PF03895"/>
    </source>
</evidence>
<keyword evidence="17" id="KW-1185">Reference proteome</keyword>
<comment type="caution">
    <text evidence="16">The sequence shown here is derived from an EMBL/GenBank/DDBJ whole genome shotgun (WGS) entry which is preliminary data.</text>
</comment>
<dbReference type="AlphaFoldDB" id="A0A096AIW8"/>
<feature type="domain" description="Trimeric autotransporter adhesin YadA-like head" evidence="14">
    <location>
        <begin position="149"/>
        <end position="172"/>
    </location>
</feature>
<dbReference type="Pfam" id="PF03895">
    <property type="entry name" value="YadA_anchor"/>
    <property type="match status" value="1"/>
</dbReference>
<gene>
    <name evidence="16" type="ORF">HMPREF0872_07345</name>
</gene>
<dbReference type="SUPFAM" id="SSF101967">
    <property type="entry name" value="Adhesin YadA, collagen-binding domain"/>
    <property type="match status" value="2"/>
</dbReference>
<name>A0A096AIW8_9FIRM</name>
<dbReference type="InterPro" id="IPR011049">
    <property type="entry name" value="Serralysin-like_metalloprot_C"/>
</dbReference>
<feature type="domain" description="Trimeric autotransporter adhesin YadA-like stalk" evidence="15">
    <location>
        <begin position="340"/>
        <end position="383"/>
    </location>
</feature>
<keyword evidence="9" id="KW-0472">Membrane</keyword>
<keyword evidence="6" id="KW-0812">Transmembrane</keyword>
<comment type="subcellular location">
    <subcellularLocation>
        <location evidence="2">Cell outer membrane</location>
    </subcellularLocation>
    <subcellularLocation>
        <location evidence="1">Cell surface</location>
    </subcellularLocation>
</comment>
<dbReference type="GO" id="GO:0009279">
    <property type="term" value="C:cell outer membrane"/>
    <property type="evidence" value="ECO:0007669"/>
    <property type="project" value="UniProtKB-SubCell"/>
</dbReference>
<evidence type="ECO:0000256" key="8">
    <source>
        <dbReference type="ARBA" id="ARBA00022927"/>
    </source>
</evidence>
<feature type="domain" description="Trimeric autotransporter adhesin YadA-like head" evidence="14">
    <location>
        <begin position="233"/>
        <end position="255"/>
    </location>
</feature>
<dbReference type="InterPro" id="IPR045584">
    <property type="entry name" value="Pilin-like"/>
</dbReference>
<dbReference type="EMBL" id="JRNT01000028">
    <property type="protein sequence ID" value="KGF46760.1"/>
    <property type="molecule type" value="Genomic_DNA"/>
</dbReference>
<dbReference type="eggNOG" id="COG5295">
    <property type="taxonomic scope" value="Bacteria"/>
</dbReference>
<accession>A0A096AIW8</accession>
<keyword evidence="4" id="KW-0813">Transport</keyword>
<feature type="domain" description="Trimeric autotransporter adhesin YadA-like head" evidence="14">
    <location>
        <begin position="83"/>
        <end position="109"/>
    </location>
</feature>
<comment type="similarity">
    <text evidence="3">Belongs to the autotransporter-2 (AT-2) (TC 1.B.40) family.</text>
</comment>
<keyword evidence="5" id="KW-1134">Transmembrane beta strand</keyword>
<evidence type="ECO:0000259" key="15">
    <source>
        <dbReference type="Pfam" id="PF05662"/>
    </source>
</evidence>
<evidence type="ECO:0000256" key="3">
    <source>
        <dbReference type="ARBA" id="ARBA00005848"/>
    </source>
</evidence>
<evidence type="ECO:0000256" key="2">
    <source>
        <dbReference type="ARBA" id="ARBA00004442"/>
    </source>
</evidence>
<dbReference type="Gene3D" id="1.20.5.170">
    <property type="match status" value="1"/>
</dbReference>
<evidence type="ECO:0000256" key="6">
    <source>
        <dbReference type="ARBA" id="ARBA00022692"/>
    </source>
</evidence>
<evidence type="ECO:0000256" key="5">
    <source>
        <dbReference type="ARBA" id="ARBA00022452"/>
    </source>
</evidence>
<evidence type="ECO:0000259" key="14">
    <source>
        <dbReference type="Pfam" id="PF05658"/>
    </source>
</evidence>
<keyword evidence="10" id="KW-0998">Cell outer membrane</keyword>
<feature type="coiled-coil region" evidence="11">
    <location>
        <begin position="513"/>
        <end position="540"/>
    </location>
</feature>
<evidence type="ECO:0000256" key="10">
    <source>
        <dbReference type="ARBA" id="ARBA00023237"/>
    </source>
</evidence>
<evidence type="ECO:0000256" key="4">
    <source>
        <dbReference type="ARBA" id="ARBA00022448"/>
    </source>
</evidence>
<dbReference type="InterPro" id="IPR008635">
    <property type="entry name" value="Coiled_stalk_dom"/>
</dbReference>
<dbReference type="RefSeq" id="WP_038152997.1">
    <property type="nucleotide sequence ID" value="NZ_JRNT01000028.1"/>
</dbReference>
<dbReference type="Pfam" id="PF05658">
    <property type="entry name" value="YadA_head"/>
    <property type="match status" value="3"/>
</dbReference>
<keyword evidence="11" id="KW-0175">Coiled coil</keyword>
<feature type="chain" id="PRO_5001923788" description="Hep/Hag repeat protein" evidence="12">
    <location>
        <begin position="26"/>
        <end position="541"/>
    </location>
</feature>
<sequence>MKQHILTTVVVSFMMLGGIASTVQAASAVKDGPIGIVVGAGEVQDIAKEGVAIGGHNAGGKDSYKSIVSGENGIAIAATGNKATGANAIAVGNSAEAKGDKSIAIGANARIIKVDEKTSANYSIAIGADASTHDEGNISIGKGAETTTKNSMAIGTEAYANGDGAIALGAGSHSNRASITIGQGSKGTDKGVVIGTKTDGGFGEGNTIVGSEAMGGAMRATAYGYKAKSKMANDLSVGYNSEASGGSSVAVGSGSTVASKWAIAIGANSVVEKSALNTVVLGSNINKVKNANNVILGSSSADADIKPVKESVVINEVTYSGFAGVANGVVSVGSVGKERQIQNVSAGDISKASTDAINGSQLFAVAEKVSTNVGNIKLATDTADEAKKLAKETADQLGTLTSTTSQNLDVVTRLTHEAHQEAVKVGAKSAALSGLHPLSFDKKQKFNVAVAGGAYRNEQALALGGFYAPNQDVLVSFATTVGGSDNMYSIGASFRVGDKGAAPTVYKNIPEVVAQQSEMIRVQQEQINRLIEQVESLQRRN</sequence>
<dbReference type="GO" id="GO:0015031">
    <property type="term" value="P:protein transport"/>
    <property type="evidence" value="ECO:0007669"/>
    <property type="project" value="UniProtKB-KW"/>
</dbReference>
<dbReference type="Gene3D" id="3.30.1300.30">
    <property type="entry name" value="GSPII I/J protein-like"/>
    <property type="match status" value="1"/>
</dbReference>
<dbReference type="Pfam" id="PF05662">
    <property type="entry name" value="YadA_stalk"/>
    <property type="match status" value="1"/>
</dbReference>
<evidence type="ECO:0000256" key="1">
    <source>
        <dbReference type="ARBA" id="ARBA00004241"/>
    </source>
</evidence>
<keyword evidence="8" id="KW-0653">Protein transport</keyword>
<evidence type="ECO:0000313" key="17">
    <source>
        <dbReference type="Proteomes" id="UP000029628"/>
    </source>
</evidence>
<dbReference type="Proteomes" id="UP000029628">
    <property type="component" value="Unassembled WGS sequence"/>
</dbReference>
<dbReference type="InterPro" id="IPR005594">
    <property type="entry name" value="YadA_C"/>
</dbReference>
<reference evidence="16 17" key="1">
    <citation type="submission" date="2014-07" db="EMBL/GenBank/DDBJ databases">
        <authorList>
            <person name="McCorrison J."/>
            <person name="Sanka R."/>
            <person name="Torralba M."/>
            <person name="Gillis M."/>
            <person name="Haft D.H."/>
            <person name="Methe B."/>
            <person name="Sutton G."/>
            <person name="Nelson K.E."/>
        </authorList>
    </citation>
    <scope>NUCLEOTIDE SEQUENCE [LARGE SCALE GENOMIC DNA]</scope>
    <source>
        <strain evidence="16 17">DNF00314</strain>
    </source>
</reference>
<evidence type="ECO:0000256" key="12">
    <source>
        <dbReference type="SAM" id="SignalP"/>
    </source>
</evidence>
<dbReference type="CDD" id="cd12820">
    <property type="entry name" value="LbR_YadA-like"/>
    <property type="match status" value="2"/>
</dbReference>